<accession>A0ABD5QLD3</accession>
<reference evidence="1 2" key="1">
    <citation type="journal article" date="2019" name="Int. J. Syst. Evol. Microbiol.">
        <title>The Global Catalogue of Microorganisms (GCM) 10K type strain sequencing project: providing services to taxonomists for standard genome sequencing and annotation.</title>
        <authorList>
            <consortium name="The Broad Institute Genomics Platform"/>
            <consortium name="The Broad Institute Genome Sequencing Center for Infectious Disease"/>
            <person name="Wu L."/>
            <person name="Ma J."/>
        </authorList>
    </citation>
    <scope>NUCLEOTIDE SEQUENCE [LARGE SCALE GENOMIC DNA]</scope>
    <source>
        <strain evidence="1 2">CGMCC 1.15824</strain>
    </source>
</reference>
<keyword evidence="2" id="KW-1185">Reference proteome</keyword>
<organism evidence="1 2">
    <name type="scientific">Saliphagus infecundisoli</name>
    <dbReference type="NCBI Taxonomy" id="1849069"/>
    <lineage>
        <taxon>Archaea</taxon>
        <taxon>Methanobacteriati</taxon>
        <taxon>Methanobacteriota</taxon>
        <taxon>Stenosarchaea group</taxon>
        <taxon>Halobacteria</taxon>
        <taxon>Halobacteriales</taxon>
        <taxon>Natrialbaceae</taxon>
        <taxon>Saliphagus</taxon>
    </lineage>
</organism>
<name>A0ABD5QLD3_9EURY</name>
<dbReference type="RefSeq" id="WP_224828734.1">
    <property type="nucleotide sequence ID" value="NZ_JBHSJG010000072.1"/>
</dbReference>
<dbReference type="Proteomes" id="UP001595925">
    <property type="component" value="Unassembled WGS sequence"/>
</dbReference>
<protein>
    <submittedName>
        <fullName evidence="1">Uncharacterized protein</fullName>
    </submittedName>
</protein>
<comment type="caution">
    <text evidence="1">The sequence shown here is derived from an EMBL/GenBank/DDBJ whole genome shotgun (WGS) entry which is preliminary data.</text>
</comment>
<dbReference type="AlphaFoldDB" id="A0ABD5QLD3"/>
<sequence>MYSSVALITLGCWRFQNLLFDLFFNRFDLFVVGIDHREVRFDDHPIGITEREFRAELSPSWAEQLAVVGVVRTREDCSDAVFLSSP</sequence>
<proteinExistence type="predicted"/>
<evidence type="ECO:0000313" key="2">
    <source>
        <dbReference type="Proteomes" id="UP001595925"/>
    </source>
</evidence>
<dbReference type="EMBL" id="JBHSJG010000072">
    <property type="protein sequence ID" value="MFC4990435.1"/>
    <property type="molecule type" value="Genomic_DNA"/>
</dbReference>
<gene>
    <name evidence="1" type="ORF">ACFPFO_22315</name>
</gene>
<evidence type="ECO:0000313" key="1">
    <source>
        <dbReference type="EMBL" id="MFC4990435.1"/>
    </source>
</evidence>